<dbReference type="PROSITE" id="PS51192">
    <property type="entry name" value="HELICASE_ATP_BIND_1"/>
    <property type="match status" value="1"/>
</dbReference>
<organism evidence="7 8">
    <name type="scientific">Planktothrix pseudagardhii</name>
    <dbReference type="NCBI Taxonomy" id="132604"/>
    <lineage>
        <taxon>Bacteria</taxon>
        <taxon>Bacillati</taxon>
        <taxon>Cyanobacteriota</taxon>
        <taxon>Cyanophyceae</taxon>
        <taxon>Oscillatoriophycideae</taxon>
        <taxon>Oscillatoriales</taxon>
        <taxon>Microcoleaceae</taxon>
        <taxon>Planktothrix</taxon>
    </lineage>
</organism>
<evidence type="ECO:0000256" key="3">
    <source>
        <dbReference type="ARBA" id="ARBA00022806"/>
    </source>
</evidence>
<evidence type="ECO:0000313" key="7">
    <source>
        <dbReference type="EMBL" id="CAD5933032.1"/>
    </source>
</evidence>
<feature type="domain" description="Helicase C-terminal" evidence="6">
    <location>
        <begin position="283"/>
        <end position="428"/>
    </location>
</feature>
<dbReference type="InterPro" id="IPR024012">
    <property type="entry name" value="Dnd_restrict_put"/>
</dbReference>
<dbReference type="InterPro" id="IPR006935">
    <property type="entry name" value="Helicase/UvrB_N"/>
</dbReference>
<dbReference type="Pfam" id="PF00271">
    <property type="entry name" value="Helicase_C"/>
    <property type="match status" value="1"/>
</dbReference>
<dbReference type="InterPro" id="IPR027417">
    <property type="entry name" value="P-loop_NTPase"/>
</dbReference>
<dbReference type="PANTHER" id="PTHR11274:SF0">
    <property type="entry name" value="GENERAL TRANSCRIPTION AND DNA REPAIR FACTOR IIH HELICASE SUBUNIT XPB"/>
    <property type="match status" value="1"/>
</dbReference>
<dbReference type="Proteomes" id="UP001153719">
    <property type="component" value="Chromosome"/>
</dbReference>
<dbReference type="InterPro" id="IPR014001">
    <property type="entry name" value="Helicase_ATP-bd"/>
</dbReference>
<reference evidence="7" key="1">
    <citation type="submission" date="2020-09" db="EMBL/GenBank/DDBJ databases">
        <authorList>
            <person name="Blom J."/>
        </authorList>
    </citation>
    <scope>NUCLEOTIDE SEQUENCE</scope>
    <source>
        <strain evidence="7">No.713</strain>
    </source>
</reference>
<dbReference type="EMBL" id="LR882967">
    <property type="protein sequence ID" value="CAD5933032.1"/>
    <property type="molecule type" value="Genomic_DNA"/>
</dbReference>
<evidence type="ECO:0000256" key="1">
    <source>
        <dbReference type="ARBA" id="ARBA00022741"/>
    </source>
</evidence>
<dbReference type="GO" id="GO:0016787">
    <property type="term" value="F:hydrolase activity"/>
    <property type="evidence" value="ECO:0007669"/>
    <property type="project" value="UniProtKB-KW"/>
</dbReference>
<dbReference type="PANTHER" id="PTHR11274">
    <property type="entry name" value="RAD25/XP-B DNA REPAIR HELICASE"/>
    <property type="match status" value="1"/>
</dbReference>
<keyword evidence="1" id="KW-0547">Nucleotide-binding</keyword>
<keyword evidence="8" id="KW-1185">Reference proteome</keyword>
<accession>A0A9W4CX63</accession>
<dbReference type="NCBIfam" id="TIGR04095">
    <property type="entry name" value="dnd_restrict_1"/>
    <property type="match status" value="1"/>
</dbReference>
<dbReference type="InterPro" id="IPR001650">
    <property type="entry name" value="Helicase_C-like"/>
</dbReference>
<gene>
    <name evidence="7" type="primary">rad25</name>
    <name evidence="7" type="ORF">NO713_01414</name>
</gene>
<dbReference type="Pfam" id="PF04851">
    <property type="entry name" value="ResIII"/>
    <property type="match status" value="1"/>
</dbReference>
<evidence type="ECO:0000256" key="2">
    <source>
        <dbReference type="ARBA" id="ARBA00022801"/>
    </source>
</evidence>
<dbReference type="Gene3D" id="3.40.50.300">
    <property type="entry name" value="P-loop containing nucleotide triphosphate hydrolases"/>
    <property type="match status" value="2"/>
</dbReference>
<dbReference type="CDD" id="cd17926">
    <property type="entry name" value="DEXHc_RE"/>
    <property type="match status" value="1"/>
</dbReference>
<dbReference type="InterPro" id="IPR050615">
    <property type="entry name" value="ATP-dep_DNA_Helicase"/>
</dbReference>
<evidence type="ECO:0000259" key="5">
    <source>
        <dbReference type="PROSITE" id="PS51192"/>
    </source>
</evidence>
<dbReference type="GO" id="GO:0003678">
    <property type="term" value="F:DNA helicase activity"/>
    <property type="evidence" value="ECO:0007669"/>
    <property type="project" value="UniProtKB-EC"/>
</dbReference>
<dbReference type="GO" id="GO:0005524">
    <property type="term" value="F:ATP binding"/>
    <property type="evidence" value="ECO:0007669"/>
    <property type="project" value="UniProtKB-KW"/>
</dbReference>
<dbReference type="SMART" id="SM00490">
    <property type="entry name" value="HELICc"/>
    <property type="match status" value="1"/>
</dbReference>
<sequence>MTDNCIPQIPPSLHLRAYQKQAVNNWFANRGRGTLKMATGSGKTITALAIATELYQKIGLQALIIICPYRHLVTQWAKEAEKFNLNPILAFESVRYWQKQLSTELYQLRAGYQAFLTVITTNSTLISEGFQSQLRYFPEKTLMVGDEAHNLGSPRLGESLPRNIGLRLALSATPERHFDESGTDAILNYFGPVLQPELTLAEAIRQGALVRYLYYPILVELTEAESRAYHRLTTRIGWALMEDEKNWENNETVTALLIQRSRLIASASNKLDALRQLMKTRLNTTHTLFYCGDGSIETLEDYSPRQLEATVELLGSELGYRVNTYTAETPLIEREKLRQQFERGELQGLVAIRCLDEGVDIPAIQNAVILASSCNPRQFIQRRGRILRPHPGKERATLFDMIVLPPDLDRNTLEVERNLLRKELKRFLEFANLADNAGEARLKLLQLQKRYGLLDL</sequence>
<feature type="domain" description="Helicase ATP-binding" evidence="5">
    <location>
        <begin position="24"/>
        <end position="192"/>
    </location>
</feature>
<evidence type="ECO:0000313" key="8">
    <source>
        <dbReference type="Proteomes" id="UP001153719"/>
    </source>
</evidence>
<keyword evidence="2 7" id="KW-0378">Hydrolase</keyword>
<dbReference type="RefSeq" id="WP_254173410.1">
    <property type="nucleotide sequence ID" value="NZ_LR882967.1"/>
</dbReference>
<keyword evidence="4" id="KW-0067">ATP-binding</keyword>
<dbReference type="SUPFAM" id="SSF52540">
    <property type="entry name" value="P-loop containing nucleoside triphosphate hydrolases"/>
    <property type="match status" value="1"/>
</dbReference>
<evidence type="ECO:0000256" key="4">
    <source>
        <dbReference type="ARBA" id="ARBA00022840"/>
    </source>
</evidence>
<keyword evidence="3 7" id="KW-0347">Helicase</keyword>
<dbReference type="KEGG" id="ppsu:NO713_01414"/>
<name>A0A9W4CX63_9CYAN</name>
<dbReference type="GO" id="GO:0003677">
    <property type="term" value="F:DNA binding"/>
    <property type="evidence" value="ECO:0007669"/>
    <property type="project" value="InterPro"/>
</dbReference>
<evidence type="ECO:0000259" key="6">
    <source>
        <dbReference type="PROSITE" id="PS51194"/>
    </source>
</evidence>
<dbReference type="PROSITE" id="PS51194">
    <property type="entry name" value="HELICASE_CTER"/>
    <property type="match status" value="1"/>
</dbReference>
<protein>
    <submittedName>
        <fullName evidence="7">DNA helicase Rad25</fullName>
        <ecNumber evidence="7">3.6.4.12</ecNumber>
    </submittedName>
</protein>
<dbReference type="EC" id="3.6.4.12" evidence="7"/>
<dbReference type="AlphaFoldDB" id="A0A9W4CX63"/>
<dbReference type="SMART" id="SM00487">
    <property type="entry name" value="DEXDc"/>
    <property type="match status" value="1"/>
</dbReference>
<proteinExistence type="predicted"/>